<feature type="region of interest" description="Disordered" evidence="1">
    <location>
        <begin position="41"/>
        <end position="64"/>
    </location>
</feature>
<feature type="compositionally biased region" description="Low complexity" evidence="1">
    <location>
        <begin position="465"/>
        <end position="478"/>
    </location>
</feature>
<proteinExistence type="predicted"/>
<evidence type="ECO:0000313" key="2">
    <source>
        <dbReference type="EMBL" id="CAK9002014.1"/>
    </source>
</evidence>
<dbReference type="Proteomes" id="UP001642484">
    <property type="component" value="Unassembled WGS sequence"/>
</dbReference>
<dbReference type="EMBL" id="CAXAMN010002914">
    <property type="protein sequence ID" value="CAK9002014.1"/>
    <property type="molecule type" value="Genomic_DNA"/>
</dbReference>
<feature type="region of interest" description="Disordered" evidence="1">
    <location>
        <begin position="457"/>
        <end position="478"/>
    </location>
</feature>
<accession>A0ABP0IHD9</accession>
<evidence type="ECO:0000256" key="1">
    <source>
        <dbReference type="SAM" id="MobiDB-lite"/>
    </source>
</evidence>
<organism evidence="2 3">
    <name type="scientific">Durusdinium trenchii</name>
    <dbReference type="NCBI Taxonomy" id="1381693"/>
    <lineage>
        <taxon>Eukaryota</taxon>
        <taxon>Sar</taxon>
        <taxon>Alveolata</taxon>
        <taxon>Dinophyceae</taxon>
        <taxon>Suessiales</taxon>
        <taxon>Symbiodiniaceae</taxon>
        <taxon>Durusdinium</taxon>
    </lineage>
</organism>
<feature type="region of interest" description="Disordered" evidence="1">
    <location>
        <begin position="119"/>
        <end position="149"/>
    </location>
</feature>
<protein>
    <submittedName>
        <fullName evidence="2">Uncharacterized protein</fullName>
    </submittedName>
</protein>
<keyword evidence="3" id="KW-1185">Reference proteome</keyword>
<feature type="compositionally biased region" description="Basic and acidic residues" evidence="1">
    <location>
        <begin position="135"/>
        <end position="149"/>
    </location>
</feature>
<comment type="caution">
    <text evidence="2">The sequence shown here is derived from an EMBL/GenBank/DDBJ whole genome shotgun (WGS) entry which is preliminary data.</text>
</comment>
<reference evidence="2 3" key="1">
    <citation type="submission" date="2024-02" db="EMBL/GenBank/DDBJ databases">
        <authorList>
            <person name="Chen Y."/>
            <person name="Shah S."/>
            <person name="Dougan E. K."/>
            <person name="Thang M."/>
            <person name="Chan C."/>
        </authorList>
    </citation>
    <scope>NUCLEOTIDE SEQUENCE [LARGE SCALE GENOMIC DNA]</scope>
</reference>
<evidence type="ECO:0000313" key="3">
    <source>
        <dbReference type="Proteomes" id="UP001642484"/>
    </source>
</evidence>
<sequence>MQCGKTLDNRSCLPKYCLACFQRNLDERLAAEPALTLSEPATPGTLQAEADLPMRDSEPECGWPRRKRESEQCWYARVQAHLDGPDKRKKQKTYMSTWRSSMTEADRRAWKDGIQKRVSAEGPVVEPAEEPGTEELDRGQVAESRQQEPVKVKETSPVLLEKICELLQEFTALSATHSDRLQHVEGRYRMYRQLVSWLLDGLFPSCNALANDERLAALHIERKKLGMLHQVVVAGGVLPEEAPPAFRTGRAQDVQLSEQQKEELFLYITYHGQCSMPLSVLQCKHAQLWAAFKAAWAHKQQPLTLFVALRAASEVCDSSLQPGVVRASWAQIGIRVGEGYDREVIFVQRHKDIFKSLRDGKGTAASSSASSALEICSRMSPQKNKHSCGQLVGVDCKFCPHCGGESSKFDSSKAALFQTGHRKGWEKKEAPADVKDVTPVEAPLLAQLDDLMATLRKKKKEPESAEAPAPAAETPVAQPVAVAEGQCEEKGDAPPPSEFDCLSDEEHDLATDIGCRNFILSHFSKKRRKDIVKVAEFYVGHLKAQASKKHTLWEIFNMNVIQKNMLKSTAGRNAWLSAWQANRAKRFQKVHKK</sequence>
<name>A0ABP0IHD9_9DINO</name>
<gene>
    <name evidence="2" type="ORF">CCMP2556_LOCUS6693</name>
</gene>